<reference evidence="2" key="1">
    <citation type="submission" date="2019-12" db="EMBL/GenBank/DDBJ databases">
        <title>Complete and draft genome sequences of new strains and members of some known species of the genus Rathayibacter isolated from plants.</title>
        <authorList>
            <person name="Tarlachkov S.V."/>
            <person name="Starodumova I.P."/>
            <person name="Dorofeeva L.V."/>
            <person name="Prisyazhnaya N.V."/>
            <person name="Leyn S."/>
            <person name="Zlamal J."/>
            <person name="Elan M."/>
            <person name="Osterman A.L."/>
            <person name="Nadler S."/>
            <person name="Subbotin S.A."/>
            <person name="Evtushenko L.I."/>
        </authorList>
    </citation>
    <scope>NUCLEOTIDE SEQUENCE [LARGE SCALE GENOMIC DNA]</scope>
    <source>
        <strain evidence="2">VKM Ac-2802</strain>
        <plasmid evidence="2">unnamed1</plasmid>
    </source>
</reference>
<name>A0ABX6H5Q0_9MICO</name>
<dbReference type="RefSeq" id="WP_159424192.1">
    <property type="nucleotide sequence ID" value="NZ_CP047181.1"/>
</dbReference>
<sequence>MWELAHRTRAESASTVVQSNAATSAAAIAEVRAAIPEDHVILYVLRIG</sequence>
<organism evidence="1 2">
    <name type="scientific">Rathayibacter festucae</name>
    <dbReference type="NCBI Taxonomy" id="110937"/>
    <lineage>
        <taxon>Bacteria</taxon>
        <taxon>Bacillati</taxon>
        <taxon>Actinomycetota</taxon>
        <taxon>Actinomycetes</taxon>
        <taxon>Micrococcales</taxon>
        <taxon>Microbacteriaceae</taxon>
        <taxon>Rathayibacter</taxon>
    </lineage>
</organism>
<keyword evidence="1" id="KW-0614">Plasmid</keyword>
<keyword evidence="2" id="KW-1185">Reference proteome</keyword>
<dbReference type="EMBL" id="CP047181">
    <property type="protein sequence ID" value="QHC65012.1"/>
    <property type="molecule type" value="Genomic_DNA"/>
</dbReference>
<dbReference type="Proteomes" id="UP000464597">
    <property type="component" value="Plasmid unnamed1"/>
</dbReference>
<geneLocation type="plasmid" evidence="1 2">
    <name>unnamed1</name>
</geneLocation>
<evidence type="ECO:0000313" key="1">
    <source>
        <dbReference type="EMBL" id="QHC65012.1"/>
    </source>
</evidence>
<gene>
    <name evidence="1" type="ORF">GSU69_19375</name>
</gene>
<protein>
    <submittedName>
        <fullName evidence="1">Uncharacterized protein</fullName>
    </submittedName>
</protein>
<evidence type="ECO:0000313" key="2">
    <source>
        <dbReference type="Proteomes" id="UP000464597"/>
    </source>
</evidence>
<proteinExistence type="predicted"/>
<accession>A0ABX6H5Q0</accession>